<organism evidence="1 2">
    <name type="scientific">Gossypium davidsonii</name>
    <name type="common">Davidson's cotton</name>
    <name type="synonym">Gossypium klotzschianum subsp. davidsonii</name>
    <dbReference type="NCBI Taxonomy" id="34287"/>
    <lineage>
        <taxon>Eukaryota</taxon>
        <taxon>Viridiplantae</taxon>
        <taxon>Streptophyta</taxon>
        <taxon>Embryophyta</taxon>
        <taxon>Tracheophyta</taxon>
        <taxon>Spermatophyta</taxon>
        <taxon>Magnoliopsida</taxon>
        <taxon>eudicotyledons</taxon>
        <taxon>Gunneridae</taxon>
        <taxon>Pentapetalae</taxon>
        <taxon>rosids</taxon>
        <taxon>malvids</taxon>
        <taxon>Malvales</taxon>
        <taxon>Malvaceae</taxon>
        <taxon>Malvoideae</taxon>
        <taxon>Gossypium</taxon>
    </lineage>
</organism>
<protein>
    <submittedName>
        <fullName evidence="1">Uncharacterized protein</fullName>
    </submittedName>
</protein>
<reference evidence="1 2" key="1">
    <citation type="journal article" date="2019" name="Genome Biol. Evol.">
        <title>Insights into the evolution of the New World diploid cottons (Gossypium, subgenus Houzingenia) based on genome sequencing.</title>
        <authorList>
            <person name="Grover C.E."/>
            <person name="Arick M.A. 2nd"/>
            <person name="Thrash A."/>
            <person name="Conover J.L."/>
            <person name="Sanders W.S."/>
            <person name="Peterson D.G."/>
            <person name="Frelichowski J.E."/>
            <person name="Scheffler J.A."/>
            <person name="Scheffler B.E."/>
            <person name="Wendel J.F."/>
        </authorList>
    </citation>
    <scope>NUCLEOTIDE SEQUENCE [LARGE SCALE GENOMIC DNA]</scope>
    <source>
        <strain evidence="1">27</strain>
        <tissue evidence="1">Leaf</tissue>
    </source>
</reference>
<evidence type="ECO:0000313" key="1">
    <source>
        <dbReference type="EMBL" id="MBA0633038.1"/>
    </source>
</evidence>
<dbReference type="EMBL" id="JABFAC010000013">
    <property type="protein sequence ID" value="MBA0633038.1"/>
    <property type="molecule type" value="Genomic_DNA"/>
</dbReference>
<comment type="caution">
    <text evidence="1">The sequence shown here is derived from an EMBL/GenBank/DDBJ whole genome shotgun (WGS) entry which is preliminary data.</text>
</comment>
<dbReference type="Proteomes" id="UP000593561">
    <property type="component" value="Unassembled WGS sequence"/>
</dbReference>
<dbReference type="AlphaFoldDB" id="A0A7J8T3S7"/>
<evidence type="ECO:0000313" key="2">
    <source>
        <dbReference type="Proteomes" id="UP000593561"/>
    </source>
</evidence>
<gene>
    <name evidence="1" type="ORF">Godav_001689</name>
</gene>
<accession>A0A7J8T3S7</accession>
<sequence length="56" mass="6675">MQGYKPGGTKEGRRPLPSWRYSQLCLLRSGEETSTTPRLKENIRLFEFYNRRLKDL</sequence>
<keyword evidence="2" id="KW-1185">Reference proteome</keyword>
<proteinExistence type="predicted"/>
<name>A0A7J8T3S7_GOSDV</name>